<evidence type="ECO:0000259" key="7">
    <source>
        <dbReference type="Pfam" id="PF00924"/>
    </source>
</evidence>
<feature type="compositionally biased region" description="Basic and acidic residues" evidence="5">
    <location>
        <begin position="342"/>
        <end position="355"/>
    </location>
</feature>
<dbReference type="GO" id="GO:0055085">
    <property type="term" value="P:transmembrane transport"/>
    <property type="evidence" value="ECO:0007669"/>
    <property type="project" value="InterPro"/>
</dbReference>
<gene>
    <name evidence="8" type="ORF">ELQ92_11130</name>
</gene>
<protein>
    <submittedName>
        <fullName evidence="8">Mechanosensitive ion channel</fullName>
    </submittedName>
</protein>
<dbReference type="GO" id="GO:0016020">
    <property type="term" value="C:membrane"/>
    <property type="evidence" value="ECO:0007669"/>
    <property type="project" value="UniProtKB-SubCell"/>
</dbReference>
<keyword evidence="3 6" id="KW-1133">Transmembrane helix</keyword>
<evidence type="ECO:0000313" key="9">
    <source>
        <dbReference type="Proteomes" id="UP000288603"/>
    </source>
</evidence>
<comment type="subcellular location">
    <subcellularLocation>
        <location evidence="1">Membrane</location>
    </subcellularLocation>
</comment>
<evidence type="ECO:0000256" key="5">
    <source>
        <dbReference type="SAM" id="MobiDB-lite"/>
    </source>
</evidence>
<evidence type="ECO:0000256" key="1">
    <source>
        <dbReference type="ARBA" id="ARBA00004370"/>
    </source>
</evidence>
<evidence type="ECO:0000256" key="3">
    <source>
        <dbReference type="ARBA" id="ARBA00022989"/>
    </source>
</evidence>
<feature type="transmembrane region" description="Helical" evidence="6">
    <location>
        <begin position="130"/>
        <end position="151"/>
    </location>
</feature>
<feature type="transmembrane region" description="Helical" evidence="6">
    <location>
        <begin position="157"/>
        <end position="176"/>
    </location>
</feature>
<dbReference type="InterPro" id="IPR006685">
    <property type="entry name" value="MscS_channel_2nd"/>
</dbReference>
<accession>A0A3S3ZRV0</accession>
<evidence type="ECO:0000256" key="4">
    <source>
        <dbReference type="ARBA" id="ARBA00023136"/>
    </source>
</evidence>
<keyword evidence="2 6" id="KW-0812">Transmembrane</keyword>
<keyword evidence="4 6" id="KW-0472">Membrane</keyword>
<dbReference type="PANTHER" id="PTHR30566">
    <property type="entry name" value="YNAI-RELATED MECHANOSENSITIVE ION CHANNEL"/>
    <property type="match status" value="1"/>
</dbReference>
<dbReference type="Pfam" id="PF00924">
    <property type="entry name" value="MS_channel_2nd"/>
    <property type="match status" value="1"/>
</dbReference>
<dbReference type="Gene3D" id="1.10.287.1260">
    <property type="match status" value="1"/>
</dbReference>
<sequence length="395" mass="43202">MSEWNPWLQFAVAAIVAVVAAIAVIALTALAVRVVSRRRPAALGLLTSARLPFRLLVLTVFVWIAAAASIAATLGWWAMVSHGFLIVVIVLASWLIGSVASFGLTQAVSRYRIDVPDNRVARRVRTQLQIVRRLVLVAITIVGASAVLMTFPEVRTVGASLLASAGVVSIIAGLAAQSTLGNVFAGVQIAFSDAIRVDDVVIVEGEWGVIEEITLTYVVVKVWDDRRLVVPSTYFTTTPFQNWTRRTSALLGSVELDLDWRVDPRAMREHLDAVLEQSELWDHRTKVLQVTDAVGGFVRVRVLVSAGDAGTLFDLRCAVREELVDWVHRHGSEALPRTRVAVGEDKAPPRRRSEPEPTTGPHRGLFSGSADGQQRGMEYTQSIPVVDPDDRDLPR</sequence>
<dbReference type="AlphaFoldDB" id="A0A3S3ZRV0"/>
<dbReference type="EMBL" id="RZNC01000003">
    <property type="protein sequence ID" value="RWZ61522.1"/>
    <property type="molecule type" value="Genomic_DNA"/>
</dbReference>
<organism evidence="8 9">
    <name type="scientific">Labedella populi</name>
    <dbReference type="NCBI Taxonomy" id="2498850"/>
    <lineage>
        <taxon>Bacteria</taxon>
        <taxon>Bacillati</taxon>
        <taxon>Actinomycetota</taxon>
        <taxon>Actinomycetes</taxon>
        <taxon>Micrococcales</taxon>
        <taxon>Microbacteriaceae</taxon>
        <taxon>Labedella</taxon>
    </lineage>
</organism>
<comment type="caution">
    <text evidence="8">The sequence shown here is derived from an EMBL/GenBank/DDBJ whole genome shotgun (WGS) entry which is preliminary data.</text>
</comment>
<dbReference type="InterPro" id="IPR010920">
    <property type="entry name" value="LSM_dom_sf"/>
</dbReference>
<dbReference type="SUPFAM" id="SSF50182">
    <property type="entry name" value="Sm-like ribonucleoproteins"/>
    <property type="match status" value="1"/>
</dbReference>
<name>A0A3S3ZRV0_9MICO</name>
<dbReference type="Proteomes" id="UP000288603">
    <property type="component" value="Unassembled WGS sequence"/>
</dbReference>
<feature type="transmembrane region" description="Helical" evidence="6">
    <location>
        <begin position="6"/>
        <end position="32"/>
    </location>
</feature>
<dbReference type="OrthoDB" id="9792218at2"/>
<keyword evidence="9" id="KW-1185">Reference proteome</keyword>
<evidence type="ECO:0000313" key="8">
    <source>
        <dbReference type="EMBL" id="RWZ61522.1"/>
    </source>
</evidence>
<feature type="transmembrane region" description="Helical" evidence="6">
    <location>
        <begin position="84"/>
        <end position="109"/>
    </location>
</feature>
<reference evidence="8 9" key="1">
    <citation type="submission" date="2018-12" db="EMBL/GenBank/DDBJ databases">
        <authorList>
            <person name="Li F."/>
        </authorList>
    </citation>
    <scope>NUCLEOTIDE SEQUENCE [LARGE SCALE GENOMIC DNA]</scope>
    <source>
        <strain evidence="8 9">8H24J-4-2</strain>
    </source>
</reference>
<dbReference type="RefSeq" id="WP_128499010.1">
    <property type="nucleotide sequence ID" value="NZ_RZNC01000003.1"/>
</dbReference>
<evidence type="ECO:0000256" key="6">
    <source>
        <dbReference type="SAM" id="Phobius"/>
    </source>
</evidence>
<proteinExistence type="predicted"/>
<evidence type="ECO:0000256" key="2">
    <source>
        <dbReference type="ARBA" id="ARBA00022692"/>
    </source>
</evidence>
<feature type="region of interest" description="Disordered" evidence="5">
    <location>
        <begin position="337"/>
        <end position="395"/>
    </location>
</feature>
<dbReference type="InterPro" id="IPR023408">
    <property type="entry name" value="MscS_beta-dom_sf"/>
</dbReference>
<feature type="domain" description="Mechanosensitive ion channel MscS" evidence="7">
    <location>
        <begin position="179"/>
        <end position="245"/>
    </location>
</feature>
<dbReference type="PANTHER" id="PTHR30566:SF25">
    <property type="entry name" value="INNER MEMBRANE PROTEIN"/>
    <property type="match status" value="1"/>
</dbReference>
<feature type="transmembrane region" description="Helical" evidence="6">
    <location>
        <begin position="53"/>
        <end position="78"/>
    </location>
</feature>
<dbReference type="Gene3D" id="2.30.30.60">
    <property type="match status" value="1"/>
</dbReference>